<reference evidence="3" key="2">
    <citation type="journal article" date="2024" name="Nature">
        <title>Anoxygenic phototroph of the Chloroflexota uses a type I reaction centre.</title>
        <authorList>
            <person name="Tsuji J.M."/>
            <person name="Shaw N.A."/>
            <person name="Nagashima S."/>
            <person name="Venkiteswaran J.J."/>
            <person name="Schiff S.L."/>
            <person name="Watanabe T."/>
            <person name="Fukui M."/>
            <person name="Hanada S."/>
            <person name="Tank M."/>
            <person name="Neufeld J.D."/>
        </authorList>
    </citation>
    <scope>NUCLEOTIDE SEQUENCE</scope>
    <source>
        <strain evidence="3">L227-S17</strain>
    </source>
</reference>
<dbReference type="GO" id="GO:0030494">
    <property type="term" value="P:bacteriochlorophyll biosynthetic process"/>
    <property type="evidence" value="ECO:0007669"/>
    <property type="project" value="InterPro"/>
</dbReference>
<dbReference type="RefSeq" id="WP_341469566.1">
    <property type="nucleotide sequence ID" value="NZ_CP128399.1"/>
</dbReference>
<dbReference type="Proteomes" id="UP001431572">
    <property type="component" value="Chromosome 1"/>
</dbReference>
<proteinExistence type="predicted"/>
<dbReference type="GO" id="GO:0015979">
    <property type="term" value="P:photosynthesis"/>
    <property type="evidence" value="ECO:0007669"/>
    <property type="project" value="InterPro"/>
</dbReference>
<dbReference type="Pfam" id="PF02830">
    <property type="entry name" value="V4R"/>
    <property type="match status" value="1"/>
</dbReference>
<dbReference type="Proteomes" id="UP000521676">
    <property type="component" value="Unassembled WGS sequence"/>
</dbReference>
<evidence type="ECO:0000313" key="5">
    <source>
        <dbReference type="Proteomes" id="UP001431572"/>
    </source>
</evidence>
<dbReference type="EMBL" id="CP128399">
    <property type="protein sequence ID" value="WJW67675.1"/>
    <property type="molecule type" value="Genomic_DNA"/>
</dbReference>
<accession>A0A8T7M1D8</accession>
<name>A0A8T7M1D8_9CHLR</name>
<gene>
    <name evidence="2" type="primary">bchJ</name>
    <name evidence="2" type="ORF">HXX08_08030</name>
    <name evidence="3" type="ORF">OZ401_000950</name>
</gene>
<dbReference type="AlphaFoldDB" id="A0A8T7M1D8"/>
<dbReference type="SMART" id="SM00989">
    <property type="entry name" value="V4R"/>
    <property type="match status" value="1"/>
</dbReference>
<reference evidence="2 4" key="1">
    <citation type="submission" date="2020-06" db="EMBL/GenBank/DDBJ databases">
        <title>Anoxygenic phototrophic Chloroflexota member uses a Type I reaction center.</title>
        <authorList>
            <person name="Tsuji J.M."/>
            <person name="Shaw N.A."/>
            <person name="Nagashima S."/>
            <person name="Venkiteswaran J."/>
            <person name="Schiff S.L."/>
            <person name="Hanada S."/>
            <person name="Tank M."/>
            <person name="Neufeld J.D."/>
        </authorList>
    </citation>
    <scope>NUCLEOTIDE SEQUENCE [LARGE SCALE GENOMIC DNA]</scope>
    <source>
        <strain evidence="2">L227-S17</strain>
    </source>
</reference>
<feature type="domain" description="4-vinyl reductase 4VR" evidence="1">
    <location>
        <begin position="146"/>
        <end position="208"/>
    </location>
</feature>
<evidence type="ECO:0000259" key="1">
    <source>
        <dbReference type="SMART" id="SM00989"/>
    </source>
</evidence>
<dbReference type="NCBIfam" id="TIGR02019">
    <property type="entry name" value="BchJ"/>
    <property type="match status" value="1"/>
</dbReference>
<sequence length="210" mass="23530">MTTAGLDHGNASVHPSGKIGPNSLIQTVRAMRRIYGDEKARRILEEGGQGFLWDHHPGEMIDEGEFITLARMLYSNLGVQETLPLLRLSGNLTGEYVLANRIPKFAQRIIKFLPRKLRLKVMLNAIGKNAWTFAGSGKYSFTLSPQLQINLDESIIRHAISKANVPVCSYYTGAFETLLKTLVDAHIQVEEIECAIRGDSRCVFQIKFTR</sequence>
<dbReference type="PANTHER" id="PTHR35090:SF1">
    <property type="entry name" value="SLR0144 PROTEIN"/>
    <property type="match status" value="1"/>
</dbReference>
<evidence type="ECO:0000313" key="3">
    <source>
        <dbReference type="EMBL" id="WJW67675.1"/>
    </source>
</evidence>
<dbReference type="PANTHER" id="PTHR35090">
    <property type="entry name" value="DNA-DIRECTED RNA POLYMERASE SUBUNIT I"/>
    <property type="match status" value="1"/>
</dbReference>
<dbReference type="InterPro" id="IPR010249">
    <property type="entry name" value="BchJ"/>
</dbReference>
<dbReference type="EMBL" id="JACATZ010000001">
    <property type="protein sequence ID" value="NWJ45810.1"/>
    <property type="molecule type" value="Genomic_DNA"/>
</dbReference>
<evidence type="ECO:0000313" key="2">
    <source>
        <dbReference type="EMBL" id="NWJ45810.1"/>
    </source>
</evidence>
<keyword evidence="5" id="KW-1185">Reference proteome</keyword>
<evidence type="ECO:0000313" key="4">
    <source>
        <dbReference type="Proteomes" id="UP000521676"/>
    </source>
</evidence>
<dbReference type="Gene3D" id="3.30.1380.20">
    <property type="entry name" value="Trafficking protein particle complex subunit 3"/>
    <property type="match status" value="1"/>
</dbReference>
<protein>
    <submittedName>
        <fullName evidence="2">Bacteriochlorophyll 4-vinyl reductase</fullName>
    </submittedName>
</protein>
<dbReference type="InterPro" id="IPR004096">
    <property type="entry name" value="V4R"/>
</dbReference>
<dbReference type="SUPFAM" id="SSF111126">
    <property type="entry name" value="Ligand-binding domain in the NO signalling and Golgi transport"/>
    <property type="match status" value="1"/>
</dbReference>
<dbReference type="InterPro" id="IPR024096">
    <property type="entry name" value="NO_sig/Golgi_transp_ligand-bd"/>
</dbReference>
<organism evidence="2 4">
    <name type="scientific">Candidatus Chlorohelix allophototropha</name>
    <dbReference type="NCBI Taxonomy" id="3003348"/>
    <lineage>
        <taxon>Bacteria</taxon>
        <taxon>Bacillati</taxon>
        <taxon>Chloroflexota</taxon>
        <taxon>Chloroflexia</taxon>
        <taxon>Candidatus Chloroheliales</taxon>
        <taxon>Candidatus Chloroheliaceae</taxon>
        <taxon>Candidatus Chlorohelix</taxon>
    </lineage>
</organism>